<protein>
    <recommendedName>
        <fullName evidence="5">Lipoprotein</fullName>
    </recommendedName>
</protein>
<evidence type="ECO:0000256" key="1">
    <source>
        <dbReference type="SAM" id="MobiDB-lite"/>
    </source>
</evidence>
<feature type="compositionally biased region" description="Low complexity" evidence="1">
    <location>
        <begin position="86"/>
        <end position="134"/>
    </location>
</feature>
<evidence type="ECO:0008006" key="5">
    <source>
        <dbReference type="Google" id="ProtNLM"/>
    </source>
</evidence>
<feature type="region of interest" description="Disordered" evidence="1">
    <location>
        <begin position="80"/>
        <end position="134"/>
    </location>
</feature>
<keyword evidence="2" id="KW-0732">Signal</keyword>
<dbReference type="PROSITE" id="PS51257">
    <property type="entry name" value="PROKAR_LIPOPROTEIN"/>
    <property type="match status" value="1"/>
</dbReference>
<evidence type="ECO:0000313" key="4">
    <source>
        <dbReference type="Proteomes" id="UP001596264"/>
    </source>
</evidence>
<reference evidence="4" key="1">
    <citation type="journal article" date="2019" name="Int. J. Syst. Evol. Microbiol.">
        <title>The Global Catalogue of Microorganisms (GCM) 10K type strain sequencing project: providing services to taxonomists for standard genome sequencing and annotation.</title>
        <authorList>
            <consortium name="The Broad Institute Genomics Platform"/>
            <consortium name="The Broad Institute Genome Sequencing Center for Infectious Disease"/>
            <person name="Wu L."/>
            <person name="Ma J."/>
        </authorList>
    </citation>
    <scope>NUCLEOTIDE SEQUENCE [LARGE SCALE GENOMIC DNA]</scope>
    <source>
        <strain evidence="4">CCM 2050</strain>
    </source>
</reference>
<dbReference type="EMBL" id="JBHSTZ010000008">
    <property type="protein sequence ID" value="MFC6380528.1"/>
    <property type="molecule type" value="Genomic_DNA"/>
</dbReference>
<dbReference type="Proteomes" id="UP001596264">
    <property type="component" value="Unassembled WGS sequence"/>
</dbReference>
<name>A0ABW1W756_9GAMM</name>
<dbReference type="RefSeq" id="WP_201563406.1">
    <property type="nucleotide sequence ID" value="NZ_CAJGZK010000014.1"/>
</dbReference>
<proteinExistence type="predicted"/>
<sequence length="134" mass="13418">MKTGIKKSVVSMALWSTLALTMGVSLSACSSEKEGEESGHVVLAVDRVDEAAVLARKNAPEAEKIDFPETAPMPAVDTAADATMSTEEGAVAGEGTEADATASADTATAAMPATDAAAMPAMDTAATDAEPATN</sequence>
<accession>A0ABW1W756</accession>
<feature type="signal peptide" evidence="2">
    <location>
        <begin position="1"/>
        <end position="30"/>
    </location>
</feature>
<evidence type="ECO:0000313" key="3">
    <source>
        <dbReference type="EMBL" id="MFC6380528.1"/>
    </source>
</evidence>
<keyword evidence="4" id="KW-1185">Reference proteome</keyword>
<feature type="chain" id="PRO_5047226020" description="Lipoprotein" evidence="2">
    <location>
        <begin position="31"/>
        <end position="134"/>
    </location>
</feature>
<evidence type="ECO:0000256" key="2">
    <source>
        <dbReference type="SAM" id="SignalP"/>
    </source>
</evidence>
<gene>
    <name evidence="3" type="ORF">ACFP58_03440</name>
</gene>
<comment type="caution">
    <text evidence="3">The sequence shown here is derived from an EMBL/GenBank/DDBJ whole genome shotgun (WGS) entry which is preliminary data.</text>
</comment>
<organism evidence="3 4">
    <name type="scientific">Psychrobacter glacincola</name>
    <dbReference type="NCBI Taxonomy" id="56810"/>
    <lineage>
        <taxon>Bacteria</taxon>
        <taxon>Pseudomonadati</taxon>
        <taxon>Pseudomonadota</taxon>
        <taxon>Gammaproteobacteria</taxon>
        <taxon>Moraxellales</taxon>
        <taxon>Moraxellaceae</taxon>
        <taxon>Psychrobacter</taxon>
    </lineage>
</organism>